<evidence type="ECO:0000259" key="1">
    <source>
        <dbReference type="Pfam" id="PF01682"/>
    </source>
</evidence>
<keyword evidence="2" id="KW-1185">Reference proteome</keyword>
<dbReference type="AlphaFoldDB" id="A0AAF5DFL3"/>
<accession>A0AAF5DFL3</accession>
<protein>
    <submittedName>
        <fullName evidence="3">DB domain-containing protein</fullName>
    </submittedName>
</protein>
<dbReference type="WBParaSite" id="TCONS_00010800.p1">
    <property type="protein sequence ID" value="TCONS_00010800.p1"/>
    <property type="gene ID" value="XLOC_004463"/>
</dbReference>
<name>A0AAF5DFL3_STRER</name>
<evidence type="ECO:0000313" key="2">
    <source>
        <dbReference type="Proteomes" id="UP000035681"/>
    </source>
</evidence>
<dbReference type="Pfam" id="PF01682">
    <property type="entry name" value="DB"/>
    <property type="match status" value="1"/>
</dbReference>
<sequence>PQSPRTALALSDLQSTSNSTGGFGVGGGGISGLSLSNNNGGWSTRGVGGIGAGLFDKGSSSSTNAGAGAGIFGSDSNQKMIKKNSFVLCLFVSALYILSISYAKSDNLPPCDSIPKLLCCTDRVLEKCLGGCIDYIHSKCPHKLYKFERIPSHEKNDNDDKSIEAISNDETNRNPITSKEVKPKLFGFSKKVIKTPIEQEPISVPKQVVLAAPSFTPKAGGDYAFLNPKYPITEVSDKDLSPECGTEQSQPPFSPCISRKTVDELFLSCCEQHVPKNCHSLCSYEHREHVSAETLIQAVQQEGCDLKYLTKILYCANQNRDNRKCCSSLGLDAPDLEVGSRCLRMCNISPSGDSLSVLNEKDLVCLSNLNIINYCARAEVINNFTRAQSIN</sequence>
<dbReference type="Proteomes" id="UP000035681">
    <property type="component" value="Unplaced"/>
</dbReference>
<evidence type="ECO:0000313" key="3">
    <source>
        <dbReference type="WBParaSite" id="TCONS_00010800.p1"/>
    </source>
</evidence>
<reference evidence="3" key="1">
    <citation type="submission" date="2024-02" db="UniProtKB">
        <authorList>
            <consortium name="WormBaseParasite"/>
        </authorList>
    </citation>
    <scope>IDENTIFICATION</scope>
</reference>
<feature type="domain" description="Domain of unknown function DB" evidence="1">
    <location>
        <begin position="269"/>
        <end position="375"/>
    </location>
</feature>
<organism evidence="2 3">
    <name type="scientific">Strongyloides stercoralis</name>
    <name type="common">Threadworm</name>
    <dbReference type="NCBI Taxonomy" id="6248"/>
    <lineage>
        <taxon>Eukaryota</taxon>
        <taxon>Metazoa</taxon>
        <taxon>Ecdysozoa</taxon>
        <taxon>Nematoda</taxon>
        <taxon>Chromadorea</taxon>
        <taxon>Rhabditida</taxon>
        <taxon>Tylenchina</taxon>
        <taxon>Panagrolaimomorpha</taxon>
        <taxon>Strongyloidoidea</taxon>
        <taxon>Strongyloididae</taxon>
        <taxon>Strongyloides</taxon>
    </lineage>
</organism>
<proteinExistence type="predicted"/>
<dbReference type="PANTHER" id="PTHR21679:SF4">
    <property type="entry name" value="DOMAIN OF UNKNOWN FUNCTION DB DOMAIN-CONTAINING PROTEIN"/>
    <property type="match status" value="1"/>
</dbReference>
<dbReference type="PANTHER" id="PTHR21679">
    <property type="entry name" value="DOMAIN OF UNKNOWN FUNCTION DB DOMAIN-CONTAINING PROTEIN-RELATED"/>
    <property type="match status" value="1"/>
</dbReference>
<dbReference type="InterPro" id="IPR002602">
    <property type="entry name" value="DB"/>
</dbReference>